<evidence type="ECO:0000256" key="1">
    <source>
        <dbReference type="ARBA" id="ARBA00022723"/>
    </source>
</evidence>
<evidence type="ECO:0000256" key="5">
    <source>
        <dbReference type="SAM" id="MobiDB-lite"/>
    </source>
</evidence>
<reference evidence="7" key="1">
    <citation type="submission" date="2016-10" db="EMBL/GenBank/DDBJ databases">
        <authorList>
            <person name="Benchimol M."/>
            <person name="Almeida L.G."/>
            <person name="Vasconcelos A.T."/>
            <person name="Perreira-Neves A."/>
            <person name="Rosa I.A."/>
            <person name="Tasca T."/>
            <person name="Bogo M.R."/>
            <person name="de Souza W."/>
        </authorList>
    </citation>
    <scope>NUCLEOTIDE SEQUENCE [LARGE SCALE GENOMIC DNA]</scope>
    <source>
        <strain evidence="7">K</strain>
    </source>
</reference>
<sequence>MIPHYVTPTISRSPQAANRSQQIGKGQLNLGTDQYFSVPPNNNQNNFQVANNQKQQQSQSIQSLQQIQAMHAMQAIQTMHQIQLPQPQISPNSRSGQIQPFTNYQFYSQQQGSPNNPKHAIIRGNPPKNETNTNFTINNFNSRNNNNNMNNNVNNNNLNNPNLMHSNLNLNNPPSSFNNAAFNKNGKNAHQFPGINNLIGKAGTPLNLTTSHNQQTISISGTNQIKPNVNLNINNTNFQNNKLNNNSLNTTMNLNINNLASNTSRKFPIPDVHIPKETETDIPSQNPSFFRDPETGEYGMHCVCGKVHVDGLLIQCEHCDLWLHGMCVNIPRLSPSDPYICPFCLGQRIKCSCGNTMAFNDPLIRCSKCNFYFHKECEGLFFGVVPKNFICSRCGGSKKYKFPMVKFDENYPNKTKILIDTNKVEIVESIPDGLFKEEIIEDLNCSELEFQATLEKYFQKFAALLFDGPHEFWRVFISTLCGLLNSEKNEILDAIDHLTYKFLYRENKDHLTNVEFSHSDSITEYLETSSLQRFERPPDSIELYLDDESRVRSPVSIDDGSYIADLPGFLMHTDEVDADNGIPNSCILVTNSDIIVDMNGTSFPLATKIRRSFHFNAIVKLIRVRGEARVALFATRMKGPLSEEKNRRGPAIPENGEIILPFDAGMPYDVQKVDWKEKKTRYMKEETSKNALSKNPNTNSNAHFNTHSNSHSNASHQQQQRLKKDKKREKEKRKKNNQKKVVCDFNLTLLSSFESDIVPPMPFILLPDQNAVDKYKMLQMVKSHSRHS</sequence>
<dbReference type="AlphaFoldDB" id="A0A1J4JGU8"/>
<evidence type="ECO:0000313" key="7">
    <source>
        <dbReference type="EMBL" id="OHS96693.1"/>
    </source>
</evidence>
<keyword evidence="8" id="KW-1185">Reference proteome</keyword>
<comment type="caution">
    <text evidence="7">The sequence shown here is derived from an EMBL/GenBank/DDBJ whole genome shotgun (WGS) entry which is preliminary data.</text>
</comment>
<keyword evidence="2 4" id="KW-0863">Zinc-finger</keyword>
<dbReference type="InterPro" id="IPR013083">
    <property type="entry name" value="Znf_RING/FYVE/PHD"/>
</dbReference>
<organism evidence="7 8">
    <name type="scientific">Tritrichomonas foetus</name>
    <dbReference type="NCBI Taxonomy" id="1144522"/>
    <lineage>
        <taxon>Eukaryota</taxon>
        <taxon>Metamonada</taxon>
        <taxon>Parabasalia</taxon>
        <taxon>Tritrichomonadida</taxon>
        <taxon>Tritrichomonadidae</taxon>
        <taxon>Tritrichomonas</taxon>
    </lineage>
</organism>
<dbReference type="PANTHER" id="PTHR36193:SF23">
    <property type="entry name" value="PHISTB DOMAIN-CONTAINING RESA-LIKE PROTEIN 1"/>
    <property type="match status" value="1"/>
</dbReference>
<dbReference type="GO" id="GO:0008270">
    <property type="term" value="F:zinc ion binding"/>
    <property type="evidence" value="ECO:0007669"/>
    <property type="project" value="UniProtKB-KW"/>
</dbReference>
<feature type="region of interest" description="Disordered" evidence="5">
    <location>
        <begin position="1"/>
        <end position="22"/>
    </location>
</feature>
<dbReference type="Pfam" id="PF13831">
    <property type="entry name" value="PHD_2"/>
    <property type="match status" value="1"/>
</dbReference>
<feature type="compositionally biased region" description="Polar residues" evidence="5">
    <location>
        <begin position="8"/>
        <end position="22"/>
    </location>
</feature>
<dbReference type="EMBL" id="MLAK01001160">
    <property type="protein sequence ID" value="OHS96693.1"/>
    <property type="molecule type" value="Genomic_DNA"/>
</dbReference>
<feature type="region of interest" description="Disordered" evidence="5">
    <location>
        <begin position="684"/>
        <end position="737"/>
    </location>
</feature>
<proteinExistence type="predicted"/>
<evidence type="ECO:0000256" key="2">
    <source>
        <dbReference type="ARBA" id="ARBA00022771"/>
    </source>
</evidence>
<dbReference type="GeneID" id="94829809"/>
<protein>
    <recommendedName>
        <fullName evidence="6">PHD-type domain-containing protein</fullName>
    </recommendedName>
</protein>
<evidence type="ECO:0000256" key="4">
    <source>
        <dbReference type="PROSITE-ProRule" id="PRU00146"/>
    </source>
</evidence>
<feature type="compositionally biased region" description="Basic residues" evidence="5">
    <location>
        <begin position="721"/>
        <end position="737"/>
    </location>
</feature>
<dbReference type="SMART" id="SM00249">
    <property type="entry name" value="PHD"/>
    <property type="match status" value="2"/>
</dbReference>
<dbReference type="Proteomes" id="UP000179807">
    <property type="component" value="Unassembled WGS sequence"/>
</dbReference>
<dbReference type="VEuPathDB" id="TrichDB:TRFO_09858"/>
<name>A0A1J4JGU8_9EUKA</name>
<keyword evidence="3" id="KW-0862">Zinc</keyword>
<dbReference type="InterPro" id="IPR011011">
    <property type="entry name" value="Znf_FYVE_PHD"/>
</dbReference>
<gene>
    <name evidence="7" type="ORF">TRFO_09858</name>
</gene>
<feature type="compositionally biased region" description="Low complexity" evidence="5">
    <location>
        <begin position="697"/>
        <end position="720"/>
    </location>
</feature>
<keyword evidence="1" id="KW-0479">Metal-binding</keyword>
<evidence type="ECO:0000256" key="3">
    <source>
        <dbReference type="ARBA" id="ARBA00022833"/>
    </source>
</evidence>
<feature type="region of interest" description="Disordered" evidence="5">
    <location>
        <begin position="108"/>
        <end position="131"/>
    </location>
</feature>
<evidence type="ECO:0000313" key="8">
    <source>
        <dbReference type="Proteomes" id="UP000179807"/>
    </source>
</evidence>
<accession>A0A1J4JGU8</accession>
<dbReference type="Gene3D" id="3.30.40.10">
    <property type="entry name" value="Zinc/RING finger domain, C3HC4 (zinc finger)"/>
    <property type="match status" value="2"/>
</dbReference>
<dbReference type="InterPro" id="IPR019787">
    <property type="entry name" value="Znf_PHD-finger"/>
</dbReference>
<feature type="domain" description="PHD-type" evidence="6">
    <location>
        <begin position="299"/>
        <end position="347"/>
    </location>
</feature>
<dbReference type="OrthoDB" id="419183at2759"/>
<dbReference type="SUPFAM" id="SSF57903">
    <property type="entry name" value="FYVE/PHD zinc finger"/>
    <property type="match status" value="2"/>
</dbReference>
<dbReference type="PROSITE" id="PS50016">
    <property type="entry name" value="ZF_PHD_2"/>
    <property type="match status" value="1"/>
</dbReference>
<evidence type="ECO:0000259" key="6">
    <source>
        <dbReference type="PROSITE" id="PS50016"/>
    </source>
</evidence>
<dbReference type="PANTHER" id="PTHR36193">
    <property type="entry name" value="PHISTB DOMAIN-CONTAINING RESA-LIKE PROTEIN 1"/>
    <property type="match status" value="1"/>
</dbReference>
<dbReference type="InterPro" id="IPR001965">
    <property type="entry name" value="Znf_PHD"/>
</dbReference>
<dbReference type="RefSeq" id="XP_068349830.1">
    <property type="nucleotide sequence ID" value="XM_068495105.1"/>
</dbReference>
<dbReference type="CDD" id="cd15489">
    <property type="entry name" value="PHD_SF"/>
    <property type="match status" value="1"/>
</dbReference>
<dbReference type="Pfam" id="PF00628">
    <property type="entry name" value="PHD"/>
    <property type="match status" value="1"/>
</dbReference>